<organism evidence="2 3">
    <name type="scientific">Puccinia graminis f. sp. tritici</name>
    <dbReference type="NCBI Taxonomy" id="56615"/>
    <lineage>
        <taxon>Eukaryota</taxon>
        <taxon>Fungi</taxon>
        <taxon>Dikarya</taxon>
        <taxon>Basidiomycota</taxon>
        <taxon>Pucciniomycotina</taxon>
        <taxon>Pucciniomycetes</taxon>
        <taxon>Pucciniales</taxon>
        <taxon>Pucciniaceae</taxon>
        <taxon>Puccinia</taxon>
    </lineage>
</organism>
<name>A0A5B0NE94_PUCGR</name>
<proteinExistence type="predicted"/>
<evidence type="ECO:0000313" key="2">
    <source>
        <dbReference type="EMBL" id="KAA1087046.1"/>
    </source>
</evidence>
<dbReference type="AlphaFoldDB" id="A0A5B0NE94"/>
<dbReference type="PANTHER" id="PTHR33069:SF3">
    <property type="entry name" value="DYNEIN HEAVY CHAIN TAIL DOMAIN-CONTAINING PROTEIN"/>
    <property type="match status" value="1"/>
</dbReference>
<dbReference type="PANTHER" id="PTHR33069">
    <property type="entry name" value="CHROMOSOME 7, WHOLE GENOME SHOTGUN SEQUENCE-RELATED"/>
    <property type="match status" value="1"/>
</dbReference>
<gene>
    <name evidence="2" type="ORF">PGT21_020512</name>
</gene>
<comment type="caution">
    <text evidence="2">The sequence shown here is derived from an EMBL/GenBank/DDBJ whole genome shotgun (WGS) entry which is preliminary data.</text>
</comment>
<dbReference type="EMBL" id="VSWC01000105">
    <property type="protein sequence ID" value="KAA1087046.1"/>
    <property type="molecule type" value="Genomic_DNA"/>
</dbReference>
<accession>A0A5B0NE94</accession>
<evidence type="ECO:0000256" key="1">
    <source>
        <dbReference type="SAM" id="MobiDB-lite"/>
    </source>
</evidence>
<evidence type="ECO:0000313" key="3">
    <source>
        <dbReference type="Proteomes" id="UP000324748"/>
    </source>
</evidence>
<keyword evidence="3" id="KW-1185">Reference proteome</keyword>
<dbReference type="OrthoDB" id="2509068at2759"/>
<dbReference type="Proteomes" id="UP000324748">
    <property type="component" value="Unassembled WGS sequence"/>
</dbReference>
<reference evidence="2 3" key="1">
    <citation type="submission" date="2019-05" db="EMBL/GenBank/DDBJ databases">
        <title>Emergence of the Ug99 lineage of the wheat stem rust pathogen through somatic hybridization.</title>
        <authorList>
            <person name="Li F."/>
            <person name="Upadhyaya N.M."/>
            <person name="Sperschneider J."/>
            <person name="Matny O."/>
            <person name="Nguyen-Phuc H."/>
            <person name="Mago R."/>
            <person name="Raley C."/>
            <person name="Miller M.E."/>
            <person name="Silverstein K.A.T."/>
            <person name="Henningsen E."/>
            <person name="Hirsch C.D."/>
            <person name="Visser B."/>
            <person name="Pretorius Z.A."/>
            <person name="Steffenson B.J."/>
            <person name="Schwessinger B."/>
            <person name="Dodds P.N."/>
            <person name="Figueroa M."/>
        </authorList>
    </citation>
    <scope>NUCLEOTIDE SEQUENCE [LARGE SCALE GENOMIC DNA]</scope>
    <source>
        <strain evidence="2">21-0</strain>
    </source>
</reference>
<feature type="region of interest" description="Disordered" evidence="1">
    <location>
        <begin position="242"/>
        <end position="264"/>
    </location>
</feature>
<sequence>MQQEDPIDLVARMISCFQPGYVERQMEEDESLAELVISFRSINPDEKTEEAYLEIIRKTIGHLHDRVDITRCLRMIQILELKSVTLQRMKQIILPALKGKLLSLSLAFNSSSSHNDPKSWYDVILNDLIGIYNHLEQLEVSMGPIRPHGMTKRRIFPFRVRVISRQLAYLFAGGLRPLCAAFEKFVDQLNLSTSTANQARDIARLTTVSVEKIDDLIPAIQAPLLQVAKEEWKAIVEEMNYPRKRGPNSPESDDSISEARKPRRDKLMKAATPISKLFRIYFNKLSRSALNQSLIFSAPSMEMKEDRLNLFFQIAQDTDDSMHEFLDMSIHEPRDREELRDVILDLKDKLARSSRILEKYWDSLLLKEDPRVDQEAIAEARQWLESWNSLFVIGTDKFMQVAGYRGLRR</sequence>
<protein>
    <submittedName>
        <fullName evidence="2">Uncharacterized protein</fullName>
    </submittedName>
</protein>